<reference evidence="2" key="1">
    <citation type="submission" date="2010-02" db="EMBL/GenBank/DDBJ databases">
        <title>Complete sequence of Aciduliprofundum boonei T469.</title>
        <authorList>
            <consortium name="US DOE Joint Genome Institute"/>
            <person name="Lucas S."/>
            <person name="Copeland A."/>
            <person name="Lapidus A."/>
            <person name="Cheng J.-F."/>
            <person name="Bruce D."/>
            <person name="Goodwin L."/>
            <person name="Pitluck S."/>
            <person name="Saunders E."/>
            <person name="Detter J.C."/>
            <person name="Han C."/>
            <person name="Tapia R."/>
            <person name="Land M."/>
            <person name="Hauser L."/>
            <person name="Kyrpides N."/>
            <person name="Mikhailova N."/>
            <person name="Flores G."/>
            <person name="Reysenbach A.-L."/>
            <person name="Woyke T."/>
        </authorList>
    </citation>
    <scope>NUCLEOTIDE SEQUENCE</scope>
    <source>
        <strain evidence="2">T469</strain>
    </source>
</reference>
<dbReference type="PANTHER" id="PTHR30615:SF8">
    <property type="entry name" value="UPF0047 PROTEIN C4A8.02C"/>
    <property type="match status" value="1"/>
</dbReference>
<gene>
    <name evidence="2" type="ordered locus">Aboo_1527</name>
</gene>
<organism evidence="2 3">
    <name type="scientific">Aciduliprofundum boonei (strain DSM 19572 / T469)</name>
    <dbReference type="NCBI Taxonomy" id="439481"/>
    <lineage>
        <taxon>Archaea</taxon>
        <taxon>Methanobacteriati</taxon>
        <taxon>Thermoplasmatota</taxon>
        <taxon>DHVE2 group</taxon>
        <taxon>Candidatus Aciduliprofundum</taxon>
    </lineage>
</organism>
<name>D3TB54_ACIB4</name>
<evidence type="ECO:0000313" key="3">
    <source>
        <dbReference type="Proteomes" id="UP000001400"/>
    </source>
</evidence>
<dbReference type="EMBL" id="CP001941">
    <property type="protein sequence ID" value="ADD09333.1"/>
    <property type="molecule type" value="Genomic_DNA"/>
</dbReference>
<accession>D3TB54</accession>
<evidence type="ECO:0008006" key="4">
    <source>
        <dbReference type="Google" id="ProtNLM"/>
    </source>
</evidence>
<dbReference type="PANTHER" id="PTHR30615">
    <property type="entry name" value="UNCHARACTERIZED PROTEIN YJBQ-RELATED"/>
    <property type="match status" value="1"/>
</dbReference>
<protein>
    <recommendedName>
        <fullName evidence="4">YjbQ family protein</fullName>
    </recommendedName>
</protein>
<keyword evidence="3" id="KW-1185">Reference proteome</keyword>
<dbReference type="NCBIfam" id="TIGR00149">
    <property type="entry name" value="TIGR00149_YjbQ"/>
    <property type="match status" value="1"/>
</dbReference>
<sequence length="138" mass="15395">MNYYEEINLSTAGEVDIIDITGMVQSVVDRSGIKNGLALVFVIGSTGAITTIEYEPGLKKDLPAALERLFPKNINYEHEKTWHDGNGHSHIRASFLKPDLCVPIVGGNLILGTWQQIVFVELDVRRRHRRIAVQIVGD</sequence>
<dbReference type="GeneID" id="8828496"/>
<dbReference type="SUPFAM" id="SSF111038">
    <property type="entry name" value="YjbQ-like"/>
    <property type="match status" value="1"/>
</dbReference>
<dbReference type="KEGG" id="abi:Aboo_1527"/>
<evidence type="ECO:0000313" key="2">
    <source>
        <dbReference type="EMBL" id="ADD09333.1"/>
    </source>
</evidence>
<dbReference type="InterPro" id="IPR035917">
    <property type="entry name" value="YjbQ-like_sf"/>
</dbReference>
<dbReference type="RefSeq" id="WP_012997470.1">
    <property type="nucleotide sequence ID" value="NC_013926.1"/>
</dbReference>
<dbReference type="Gene3D" id="2.60.120.460">
    <property type="entry name" value="YjbQ-like"/>
    <property type="match status" value="1"/>
</dbReference>
<evidence type="ECO:0000256" key="1">
    <source>
        <dbReference type="ARBA" id="ARBA00005534"/>
    </source>
</evidence>
<dbReference type="Proteomes" id="UP000001400">
    <property type="component" value="Chromosome"/>
</dbReference>
<dbReference type="HOGENOM" id="CLU_096980_1_2_2"/>
<comment type="similarity">
    <text evidence="1">Belongs to the UPF0047 family.</text>
</comment>
<dbReference type="Pfam" id="PF01894">
    <property type="entry name" value="YjbQ"/>
    <property type="match status" value="1"/>
</dbReference>
<dbReference type="InterPro" id="IPR001602">
    <property type="entry name" value="UPF0047_YjbQ-like"/>
</dbReference>
<proteinExistence type="inferred from homology"/>
<dbReference type="PIRSF" id="PIRSF004681">
    <property type="entry name" value="UCP004681"/>
    <property type="match status" value="1"/>
</dbReference>
<dbReference type="AlphaFoldDB" id="D3TB54"/>